<evidence type="ECO:0000256" key="1">
    <source>
        <dbReference type="ARBA" id="ARBA00023451"/>
    </source>
</evidence>
<proteinExistence type="inferred from homology"/>
<dbReference type="GeneID" id="109477889"/>
<dbReference type="AlphaFoldDB" id="A0A6P4ZDX3"/>
<dbReference type="PANTHER" id="PTHR47231:SF1">
    <property type="entry name" value="CILIA- AND FLAGELLA-ASSOCIATED PROTEIN HOATZ"/>
    <property type="match status" value="1"/>
</dbReference>
<sequence>MATASRSKMADVAENPPALDANLDQEQLYFNDSCHIDTPVTGKTIFSGSSKEDVEYAKVFWKSITLQPPMESRLVSGDTRQRLKVASASFQPKNFAHEPVPDSPRLTRFLEEAHRQEHAEETEKRRQLNMKKEQQQLLLQKQREERMQREEILRGHKPRQRTELIQLPTSSDEEQEEDPMLELEKFEQSKGLQDIDSD</sequence>
<dbReference type="RefSeq" id="XP_019634909.1">
    <property type="nucleotide sequence ID" value="XM_019779350.1"/>
</dbReference>
<evidence type="ECO:0000256" key="2">
    <source>
        <dbReference type="ARBA" id="ARBA00023657"/>
    </source>
</evidence>
<dbReference type="InterPro" id="IPR040681">
    <property type="entry name" value="HOATZ-like"/>
</dbReference>
<comment type="similarity">
    <text evidence="1">Belongs to the HOATZ family.</text>
</comment>
<reference evidence="5 6" key="1">
    <citation type="submission" date="2025-04" db="UniProtKB">
        <authorList>
            <consortium name="RefSeq"/>
        </authorList>
    </citation>
    <scope>IDENTIFICATION</scope>
    <source>
        <tissue evidence="5 6">Gonad</tissue>
    </source>
</reference>
<feature type="compositionally biased region" description="Basic and acidic residues" evidence="3">
    <location>
        <begin position="113"/>
        <end position="134"/>
    </location>
</feature>
<dbReference type="RefSeq" id="XP_019634908.1">
    <property type="nucleotide sequence ID" value="XM_019779349.1"/>
</dbReference>
<dbReference type="PANTHER" id="PTHR47231">
    <property type="entry name" value="UPF0722 PROTEIN C11ORF88"/>
    <property type="match status" value="1"/>
</dbReference>
<evidence type="ECO:0000313" key="5">
    <source>
        <dbReference type="RefSeq" id="XP_019634908.1"/>
    </source>
</evidence>
<feature type="compositionally biased region" description="Acidic residues" evidence="3">
    <location>
        <begin position="171"/>
        <end position="181"/>
    </location>
</feature>
<dbReference type="Pfam" id="PF17664">
    <property type="entry name" value="HOATZ-like"/>
    <property type="match status" value="1"/>
</dbReference>
<dbReference type="Proteomes" id="UP000515135">
    <property type="component" value="Unplaced"/>
</dbReference>
<protein>
    <recommendedName>
        <fullName evidence="2">Cilia- and flagella-associated protein HOATZ</fullName>
    </recommendedName>
</protein>
<dbReference type="OrthoDB" id="10004365at2759"/>
<keyword evidence="4" id="KW-1185">Reference proteome</keyword>
<evidence type="ECO:0000256" key="3">
    <source>
        <dbReference type="SAM" id="MobiDB-lite"/>
    </source>
</evidence>
<feature type="region of interest" description="Disordered" evidence="3">
    <location>
        <begin position="113"/>
        <end position="198"/>
    </location>
</feature>
<name>A0A6P4ZDX3_BRABE</name>
<evidence type="ECO:0000313" key="6">
    <source>
        <dbReference type="RefSeq" id="XP_019634909.1"/>
    </source>
</evidence>
<feature type="compositionally biased region" description="Basic and acidic residues" evidence="3">
    <location>
        <begin position="141"/>
        <end position="154"/>
    </location>
</feature>
<organism evidence="4 5">
    <name type="scientific">Branchiostoma belcheri</name>
    <name type="common">Amphioxus</name>
    <dbReference type="NCBI Taxonomy" id="7741"/>
    <lineage>
        <taxon>Eukaryota</taxon>
        <taxon>Metazoa</taxon>
        <taxon>Chordata</taxon>
        <taxon>Cephalochordata</taxon>
        <taxon>Leptocardii</taxon>
        <taxon>Amphioxiformes</taxon>
        <taxon>Branchiostomatidae</taxon>
        <taxon>Branchiostoma</taxon>
    </lineage>
</organism>
<dbReference type="GO" id="GO:0060271">
    <property type="term" value="P:cilium assembly"/>
    <property type="evidence" value="ECO:0007669"/>
    <property type="project" value="InterPro"/>
</dbReference>
<dbReference type="KEGG" id="bbel:109477889"/>
<evidence type="ECO:0000313" key="4">
    <source>
        <dbReference type="Proteomes" id="UP000515135"/>
    </source>
</evidence>
<accession>A0A6P4ZDX3</accession>
<gene>
    <name evidence="5 6" type="primary">LOC109477889</name>
</gene>